<name>A3LQK4_PICST</name>
<sequence>MVSTSKKTNSVHSLIAHFLQENNYHDTLKQFEEEHGKPIEASKLPTSDESLEEIVNDRINFNELNAQFEQVDLHEELTADMKQIAAQQLEHWKVPYPQSIELLVSPQISALAIDLALDKENDLVFVSTNDFRLVVIEIASGRILLNAANVLKKVVVKKILVLPKQRIVLVGMDGKFYNFEYSLKEGSVTLTKSTEFQAHKRLVVDAKYIQFDGEEYIVSLGWDFFIKVFKIVKDGFEVTSEYKISSQGTCFDVVEYNKELVIVVGKNENTMLDVFVLDKRAELAYIYKISLNDAEFSSSSFSPRCLTIQYFHDSIPLIAVGTSHEPFMRLIVVSLKELAEIDRNAEQPTPIKRNQILKTLNTLSPQDRYSQAVVTWREANGKSNGVWIVGEDGIIRGIDLVEEKVQVELQGHTGKIKGFISFSNNKGKEVLISSGLDKDIKRFT</sequence>
<dbReference type="InParanoid" id="A3LQK4"/>
<accession>A3LQK4</accession>
<dbReference type="PROSITE" id="PS50896">
    <property type="entry name" value="LISH"/>
    <property type="match status" value="1"/>
</dbReference>
<dbReference type="EMBL" id="CP000496">
    <property type="protein sequence ID" value="ABN64699.2"/>
    <property type="molecule type" value="Genomic_DNA"/>
</dbReference>
<protein>
    <submittedName>
        <fullName evidence="1">Uncharacterized protein</fullName>
    </submittedName>
</protein>
<dbReference type="InterPro" id="IPR036322">
    <property type="entry name" value="WD40_repeat_dom_sf"/>
</dbReference>
<dbReference type="GeneID" id="4837448"/>
<dbReference type="OrthoDB" id="1932312at2759"/>
<dbReference type="HOGENOM" id="CLU_665828_0_0_1"/>
<dbReference type="AlphaFoldDB" id="A3LQK4"/>
<reference evidence="1 2" key="1">
    <citation type="journal article" date="2007" name="Nat. Biotechnol.">
        <title>Genome sequence of the lignocellulose-bioconverting and xylose-fermenting yeast Pichia stipitis.</title>
        <authorList>
            <person name="Jeffries T.W."/>
            <person name="Grigoriev I.V."/>
            <person name="Grimwood J."/>
            <person name="Laplaza J.M."/>
            <person name="Aerts A."/>
            <person name="Salamov A."/>
            <person name="Schmutz J."/>
            <person name="Lindquist E."/>
            <person name="Dehal P."/>
            <person name="Shapiro H."/>
            <person name="Jin Y.S."/>
            <person name="Passoth V."/>
            <person name="Richardson P.M."/>
        </authorList>
    </citation>
    <scope>NUCLEOTIDE SEQUENCE [LARGE SCALE GENOMIC DNA]</scope>
    <source>
        <strain evidence="2">ATCC 58785 / CBS 6054 / NBRC 10063 / NRRL Y-11545</strain>
    </source>
</reference>
<dbReference type="eggNOG" id="ENOG502RZPK">
    <property type="taxonomic scope" value="Eukaryota"/>
</dbReference>
<dbReference type="SUPFAM" id="SSF50978">
    <property type="entry name" value="WD40 repeat-like"/>
    <property type="match status" value="1"/>
</dbReference>
<gene>
    <name evidence="1" type="ORF">PICST_42198</name>
</gene>
<evidence type="ECO:0000313" key="1">
    <source>
        <dbReference type="EMBL" id="ABN64699.2"/>
    </source>
</evidence>
<dbReference type="InterPro" id="IPR006594">
    <property type="entry name" value="LisH"/>
</dbReference>
<dbReference type="OMA" id="YMRLILV"/>
<organism evidence="1 2">
    <name type="scientific">Scheffersomyces stipitis (strain ATCC 58785 / CBS 6054 / NBRC 10063 / NRRL Y-11545)</name>
    <name type="common">Yeast</name>
    <name type="synonym">Pichia stipitis</name>
    <dbReference type="NCBI Taxonomy" id="322104"/>
    <lineage>
        <taxon>Eukaryota</taxon>
        <taxon>Fungi</taxon>
        <taxon>Dikarya</taxon>
        <taxon>Ascomycota</taxon>
        <taxon>Saccharomycotina</taxon>
        <taxon>Pichiomycetes</taxon>
        <taxon>Debaryomycetaceae</taxon>
        <taxon>Scheffersomyces</taxon>
    </lineage>
</organism>
<dbReference type="Gene3D" id="2.130.10.10">
    <property type="entry name" value="YVTN repeat-like/Quinoprotein amine dehydrogenase"/>
    <property type="match status" value="1"/>
</dbReference>
<dbReference type="Proteomes" id="UP000002258">
    <property type="component" value="Chromosome 2"/>
</dbReference>
<dbReference type="InterPro" id="IPR015943">
    <property type="entry name" value="WD40/YVTN_repeat-like_dom_sf"/>
</dbReference>
<dbReference type="STRING" id="322104.A3LQK4"/>
<evidence type="ECO:0000313" key="2">
    <source>
        <dbReference type="Proteomes" id="UP000002258"/>
    </source>
</evidence>
<dbReference type="RefSeq" id="XP_001382728.2">
    <property type="nucleotide sequence ID" value="XM_001382691.1"/>
</dbReference>
<dbReference type="FunCoup" id="A3LQK4">
    <property type="interactions" value="26"/>
</dbReference>
<keyword evidence="2" id="KW-1185">Reference proteome</keyword>
<proteinExistence type="predicted"/>
<dbReference type="KEGG" id="pic:PICST_42198"/>